<dbReference type="InterPro" id="IPR011757">
    <property type="entry name" value="Lytic_transglycosylase_MltB"/>
</dbReference>
<dbReference type="AlphaFoldDB" id="A0A250KUB6"/>
<dbReference type="Pfam" id="PF13406">
    <property type="entry name" value="SLT_2"/>
    <property type="match status" value="1"/>
</dbReference>
<dbReference type="NCBIfam" id="TIGR02282">
    <property type="entry name" value="MltB"/>
    <property type="match status" value="1"/>
</dbReference>
<dbReference type="PANTHER" id="PTHR30163">
    <property type="entry name" value="MEMBRANE-BOUND LYTIC MUREIN TRANSGLYCOSYLASE B"/>
    <property type="match status" value="1"/>
</dbReference>
<dbReference type="InterPro" id="IPR031304">
    <property type="entry name" value="SLT_2"/>
</dbReference>
<reference evidence="4 5" key="1">
    <citation type="submission" date="2016-12" db="EMBL/GenBank/DDBJ databases">
        <title>Genome sequencing of Methylocaldum marinum.</title>
        <authorList>
            <person name="Takeuchi M."/>
            <person name="Kamagata Y."/>
            <person name="Hiraoka S."/>
            <person name="Oshima K."/>
            <person name="Hattori M."/>
            <person name="Iwasaki W."/>
        </authorList>
    </citation>
    <scope>NUCLEOTIDE SEQUENCE [LARGE SCALE GENOMIC DNA]</scope>
    <source>
        <strain evidence="4 5">S8</strain>
    </source>
</reference>
<sequence length="332" mass="37212">MRVLNLALLIASLCCSSLPGKAAENLTQRPDVRSFIRDMSRKHHFSTPELERIFQEATIQEKILEAMAKPYEAKPWHVYRKLFLTEARIQNGVDFWNRNAGTLKTVAKQYGVPAEMIIAIIGIETNYGQSPGKYRVIDALSTLAFAYPKRAKFFRRELEEFLVLCREEGMKPGDPMGSYAGAMGMPQFMPSSFRQYAADGDGDRRRDIWNNPADAIASVARYFAIHGWQSDKPIAFPVTVNGSAHERLANGSLKPGRSLQEWLSLGVNAGVSLPKSVKAALVRLDEERGPAYWLGLQNFYVITRYNHSPLYAMAAYELSRALVLRRSAGSSS</sequence>
<evidence type="ECO:0000313" key="4">
    <source>
        <dbReference type="EMBL" id="BBA35263.1"/>
    </source>
</evidence>
<dbReference type="CDD" id="cd13399">
    <property type="entry name" value="Slt35-like"/>
    <property type="match status" value="1"/>
</dbReference>
<organism evidence="4 5">
    <name type="scientific">Methylocaldum marinum</name>
    <dbReference type="NCBI Taxonomy" id="1432792"/>
    <lineage>
        <taxon>Bacteria</taxon>
        <taxon>Pseudomonadati</taxon>
        <taxon>Pseudomonadota</taxon>
        <taxon>Gammaproteobacteria</taxon>
        <taxon>Methylococcales</taxon>
        <taxon>Methylococcaceae</taxon>
        <taxon>Methylocaldum</taxon>
    </lineage>
</organism>
<dbReference type="InterPro" id="IPR023346">
    <property type="entry name" value="Lysozyme-like_dom_sf"/>
</dbReference>
<dbReference type="EMBL" id="AP017928">
    <property type="protein sequence ID" value="BBA35263.1"/>
    <property type="molecule type" value="Genomic_DNA"/>
</dbReference>
<feature type="domain" description="Transglycosylase SLT" evidence="3">
    <location>
        <begin position="29"/>
        <end position="319"/>
    </location>
</feature>
<dbReference type="InterPro" id="IPR043426">
    <property type="entry name" value="MltB-like"/>
</dbReference>
<accession>A0A250KUB6</accession>
<feature type="signal peptide" evidence="2">
    <location>
        <begin position="1"/>
        <end position="22"/>
    </location>
</feature>
<gene>
    <name evidence="4" type="ORF">sS8_3325</name>
</gene>
<dbReference type="GO" id="GO:0008933">
    <property type="term" value="F:peptidoglycan lytic transglycosylase activity"/>
    <property type="evidence" value="ECO:0007669"/>
    <property type="project" value="TreeGrafter"/>
</dbReference>
<keyword evidence="2" id="KW-0732">Signal</keyword>
<dbReference type="Gene3D" id="1.10.530.10">
    <property type="match status" value="1"/>
</dbReference>
<feature type="chain" id="PRO_5012309758" evidence="2">
    <location>
        <begin position="23"/>
        <end position="332"/>
    </location>
</feature>
<dbReference type="FunFam" id="1.10.8.350:FF:000001">
    <property type="entry name" value="Lytic murein transglycosylase B"/>
    <property type="match status" value="1"/>
</dbReference>
<name>A0A250KUB6_9GAMM</name>
<dbReference type="Proteomes" id="UP000266313">
    <property type="component" value="Chromosome"/>
</dbReference>
<dbReference type="SUPFAM" id="SSF53955">
    <property type="entry name" value="Lysozyme-like"/>
    <property type="match status" value="1"/>
</dbReference>
<feature type="active site" evidence="1">
    <location>
        <position position="124"/>
    </location>
</feature>
<evidence type="ECO:0000256" key="2">
    <source>
        <dbReference type="SAM" id="SignalP"/>
    </source>
</evidence>
<dbReference type="OrthoDB" id="9772911at2"/>
<dbReference type="GO" id="GO:0009253">
    <property type="term" value="P:peptidoglycan catabolic process"/>
    <property type="evidence" value="ECO:0007669"/>
    <property type="project" value="TreeGrafter"/>
</dbReference>
<evidence type="ECO:0000256" key="1">
    <source>
        <dbReference type="PIRSR" id="PIRSR611757-1"/>
    </source>
</evidence>
<evidence type="ECO:0000313" key="5">
    <source>
        <dbReference type="Proteomes" id="UP000266313"/>
    </source>
</evidence>
<proteinExistence type="predicted"/>
<dbReference type="PANTHER" id="PTHR30163:SF9">
    <property type="entry name" value="MEMBRANE-BOUND LYTIC MUREIN TRANSGLYCOSYLASE B"/>
    <property type="match status" value="1"/>
</dbReference>
<dbReference type="RefSeq" id="WP_119632843.1">
    <property type="nucleotide sequence ID" value="NZ_AP017928.1"/>
</dbReference>
<dbReference type="KEGG" id="mmai:sS8_3325"/>
<protein>
    <submittedName>
        <fullName evidence="4">Membrane-bound lytic murein transglycosylase B</fullName>
    </submittedName>
</protein>
<dbReference type="Gene3D" id="1.10.8.350">
    <property type="entry name" value="Bacterial muramidase"/>
    <property type="match status" value="1"/>
</dbReference>
<evidence type="ECO:0000259" key="3">
    <source>
        <dbReference type="Pfam" id="PF13406"/>
    </source>
</evidence>
<keyword evidence="5" id="KW-1185">Reference proteome</keyword>